<dbReference type="GO" id="GO:0008097">
    <property type="term" value="F:5S rRNA binding"/>
    <property type="evidence" value="ECO:0007669"/>
    <property type="project" value="TreeGrafter"/>
</dbReference>
<evidence type="ECO:0000256" key="2">
    <source>
        <dbReference type="ARBA" id="ARBA00022980"/>
    </source>
</evidence>
<evidence type="ECO:0000256" key="3">
    <source>
        <dbReference type="ARBA" id="ARBA00023274"/>
    </source>
</evidence>
<dbReference type="CDD" id="cd00432">
    <property type="entry name" value="Ribosomal_L18_L5e"/>
    <property type="match status" value="1"/>
</dbReference>
<dbReference type="Proteomes" id="UP001497516">
    <property type="component" value="Chromosome 9"/>
</dbReference>
<dbReference type="GO" id="GO:1990904">
    <property type="term" value="C:ribonucleoprotein complex"/>
    <property type="evidence" value="ECO:0007669"/>
    <property type="project" value="UniProtKB-KW"/>
</dbReference>
<evidence type="ECO:0000313" key="6">
    <source>
        <dbReference type="Proteomes" id="UP001497516"/>
    </source>
</evidence>
<dbReference type="GO" id="GO:0005840">
    <property type="term" value="C:ribosome"/>
    <property type="evidence" value="ECO:0007669"/>
    <property type="project" value="UniProtKB-KW"/>
</dbReference>
<dbReference type="Gene3D" id="3.30.420.100">
    <property type="match status" value="1"/>
</dbReference>
<name>A0AAV2GKS9_9ROSI</name>
<dbReference type="GO" id="GO:0003735">
    <property type="term" value="F:structural constituent of ribosome"/>
    <property type="evidence" value="ECO:0007669"/>
    <property type="project" value="InterPro"/>
</dbReference>
<dbReference type="SUPFAM" id="SSF53137">
    <property type="entry name" value="Translational machinery components"/>
    <property type="match status" value="1"/>
</dbReference>
<keyword evidence="3" id="KW-0687">Ribonucleoprotein</keyword>
<dbReference type="GO" id="GO:0006412">
    <property type="term" value="P:translation"/>
    <property type="evidence" value="ECO:0007669"/>
    <property type="project" value="InterPro"/>
</dbReference>
<dbReference type="EMBL" id="OZ034822">
    <property type="protein sequence ID" value="CAL1411348.1"/>
    <property type="molecule type" value="Genomic_DNA"/>
</dbReference>
<dbReference type="Pfam" id="PF00861">
    <property type="entry name" value="Ribosomal_L18p"/>
    <property type="match status" value="1"/>
</dbReference>
<organism evidence="5 6">
    <name type="scientific">Linum trigynum</name>
    <dbReference type="NCBI Taxonomy" id="586398"/>
    <lineage>
        <taxon>Eukaryota</taxon>
        <taxon>Viridiplantae</taxon>
        <taxon>Streptophyta</taxon>
        <taxon>Embryophyta</taxon>
        <taxon>Tracheophyta</taxon>
        <taxon>Spermatophyta</taxon>
        <taxon>Magnoliopsida</taxon>
        <taxon>eudicotyledons</taxon>
        <taxon>Gunneridae</taxon>
        <taxon>Pentapetalae</taxon>
        <taxon>rosids</taxon>
        <taxon>fabids</taxon>
        <taxon>Malpighiales</taxon>
        <taxon>Linaceae</taxon>
        <taxon>Linum</taxon>
    </lineage>
</organism>
<proteinExistence type="inferred from homology"/>
<keyword evidence="6" id="KW-1185">Reference proteome</keyword>
<protein>
    <submittedName>
        <fullName evidence="5">Uncharacterized protein</fullName>
    </submittedName>
</protein>
<evidence type="ECO:0000313" key="5">
    <source>
        <dbReference type="EMBL" id="CAL1411348.1"/>
    </source>
</evidence>
<evidence type="ECO:0000256" key="4">
    <source>
        <dbReference type="SAM" id="MobiDB-lite"/>
    </source>
</evidence>
<reference evidence="5 6" key="1">
    <citation type="submission" date="2024-04" db="EMBL/GenBank/DDBJ databases">
        <authorList>
            <person name="Fracassetti M."/>
        </authorList>
    </citation>
    <scope>NUCLEOTIDE SEQUENCE [LARGE SCALE GENOMIC DNA]</scope>
</reference>
<dbReference type="AlphaFoldDB" id="A0AAV2GKS9"/>
<dbReference type="InterPro" id="IPR005484">
    <property type="entry name" value="Ribosomal_uL18_bac/plant/anim"/>
</dbReference>
<dbReference type="InterPro" id="IPR057268">
    <property type="entry name" value="Ribosomal_L18"/>
</dbReference>
<gene>
    <name evidence="5" type="ORF">LTRI10_LOCUS50714</name>
</gene>
<dbReference type="PANTHER" id="PTHR12899:SF7">
    <property type="entry name" value="EXPRESSED PROTEIN"/>
    <property type="match status" value="1"/>
</dbReference>
<evidence type="ECO:0000256" key="1">
    <source>
        <dbReference type="ARBA" id="ARBA00007116"/>
    </source>
</evidence>
<accession>A0AAV2GKS9</accession>
<sequence length="363" mass="40529">MATFSLRRGSCLLSRACFSYLPGACNFCSMASGIGNVIDGWTREVPAERRPSTRSSSSNVHLSPLFRDPTSHLDRYDIELVDYDAWQVTSGIAHAFGGLGKKSEPQTVSEAADLLVNGHSSISSLDDPDFDEIDNMRIRGNLFYKLDRDSKEYQEYSFDFHRRKKKGDEARDSGKKESSTKNEQPKESKKNEDSSLMEAKRTTLIAKNGRAYTLMDCGSDVPDSVAEKKKKKVRTLTFNQLTAPYHEPFCLDIQISNASARASVIHRGTSKVVAVAHSISKDIKFDMGSTRNEATCRAVGQILAQRALEDDIHNVVYTPRSGERLEGKLQIVLQSIIDSGLSVKVKLKQRKYKKKLSLPQYSS</sequence>
<feature type="region of interest" description="Disordered" evidence="4">
    <location>
        <begin position="164"/>
        <end position="198"/>
    </location>
</feature>
<keyword evidence="2" id="KW-0689">Ribosomal protein</keyword>
<comment type="similarity">
    <text evidence="1">Belongs to the universal ribosomal protein uL18 family.</text>
</comment>
<dbReference type="PANTHER" id="PTHR12899">
    <property type="entry name" value="39S RIBOSOMAL PROTEIN L18, MITOCHONDRIAL"/>
    <property type="match status" value="1"/>
</dbReference>